<dbReference type="AlphaFoldDB" id="A0A9P5S7V0"/>
<dbReference type="Proteomes" id="UP000696485">
    <property type="component" value="Unassembled WGS sequence"/>
</dbReference>
<dbReference type="InterPro" id="IPR001611">
    <property type="entry name" value="Leu-rich_rpt"/>
</dbReference>
<dbReference type="SUPFAM" id="SSF52047">
    <property type="entry name" value="RNI-like"/>
    <property type="match status" value="1"/>
</dbReference>
<proteinExistence type="predicted"/>
<dbReference type="GO" id="GO:0005829">
    <property type="term" value="C:cytosol"/>
    <property type="evidence" value="ECO:0007669"/>
    <property type="project" value="TreeGrafter"/>
</dbReference>
<dbReference type="PANTHER" id="PTHR24113:SF12">
    <property type="entry name" value="RAN GTPASE-ACTIVATING PROTEIN 1"/>
    <property type="match status" value="1"/>
</dbReference>
<dbReference type="Pfam" id="PF13516">
    <property type="entry name" value="LRR_6"/>
    <property type="match status" value="3"/>
</dbReference>
<name>A0A9P5S7V0_9FUNG</name>
<dbReference type="SMART" id="SM00368">
    <property type="entry name" value="LRR_RI"/>
    <property type="match status" value="3"/>
</dbReference>
<keyword evidence="5" id="KW-1185">Reference proteome</keyword>
<dbReference type="GO" id="GO:0005096">
    <property type="term" value="F:GTPase activator activity"/>
    <property type="evidence" value="ECO:0007669"/>
    <property type="project" value="UniProtKB-KW"/>
</dbReference>
<accession>A0A9P5S7V0</accession>
<evidence type="ECO:0000313" key="5">
    <source>
        <dbReference type="Proteomes" id="UP000696485"/>
    </source>
</evidence>
<dbReference type="EMBL" id="JAAAUY010002814">
    <property type="protein sequence ID" value="KAF9309640.1"/>
    <property type="molecule type" value="Genomic_DNA"/>
</dbReference>
<gene>
    <name evidence="4" type="ORF">BG006_005038</name>
</gene>
<dbReference type="Gene3D" id="3.80.10.10">
    <property type="entry name" value="Ribonuclease Inhibitor"/>
    <property type="match status" value="1"/>
</dbReference>
<protein>
    <submittedName>
        <fullName evidence="4">Uncharacterized protein</fullName>
    </submittedName>
</protein>
<dbReference type="InterPro" id="IPR027038">
    <property type="entry name" value="RanGap"/>
</dbReference>
<dbReference type="InterPro" id="IPR032675">
    <property type="entry name" value="LRR_dom_sf"/>
</dbReference>
<feature type="non-terminal residue" evidence="4">
    <location>
        <position position="1"/>
    </location>
</feature>
<dbReference type="GO" id="GO:0006913">
    <property type="term" value="P:nucleocytoplasmic transport"/>
    <property type="evidence" value="ECO:0007669"/>
    <property type="project" value="TreeGrafter"/>
</dbReference>
<evidence type="ECO:0000313" key="4">
    <source>
        <dbReference type="EMBL" id="KAF9309640.1"/>
    </source>
</evidence>
<dbReference type="GO" id="GO:0005634">
    <property type="term" value="C:nucleus"/>
    <property type="evidence" value="ECO:0007669"/>
    <property type="project" value="TreeGrafter"/>
</dbReference>
<dbReference type="PANTHER" id="PTHR24113">
    <property type="entry name" value="RAN GTPASE-ACTIVATING PROTEIN 1"/>
    <property type="match status" value="1"/>
</dbReference>
<evidence type="ECO:0000256" key="3">
    <source>
        <dbReference type="ARBA" id="ARBA00022737"/>
    </source>
</evidence>
<dbReference type="GO" id="GO:0031267">
    <property type="term" value="F:small GTPase binding"/>
    <property type="evidence" value="ECO:0007669"/>
    <property type="project" value="TreeGrafter"/>
</dbReference>
<evidence type="ECO:0000256" key="1">
    <source>
        <dbReference type="ARBA" id="ARBA00022468"/>
    </source>
</evidence>
<evidence type="ECO:0000256" key="2">
    <source>
        <dbReference type="ARBA" id="ARBA00022614"/>
    </source>
</evidence>
<keyword evidence="1" id="KW-0343">GTPase activation</keyword>
<sequence>SNAIGNNGAQALSEAVKTNPTLTTLSLVNNLLGDSGAPALSGALKINSTLTTLELQSNSIRHIGAQALSAALDVNLTLTSLNLEYNLTGDNGAQVLYEALKQLYSDHFALLKKTRSEQKPPLWHYWGSPAFDWMLREVLHILAIFKPVVSL</sequence>
<reference evidence="4" key="1">
    <citation type="journal article" date="2020" name="Fungal Divers.">
        <title>Resolving the Mortierellaceae phylogeny through synthesis of multi-gene phylogenetics and phylogenomics.</title>
        <authorList>
            <person name="Vandepol N."/>
            <person name="Liber J."/>
            <person name="Desiro A."/>
            <person name="Na H."/>
            <person name="Kennedy M."/>
            <person name="Barry K."/>
            <person name="Grigoriev I.V."/>
            <person name="Miller A.N."/>
            <person name="O'Donnell K."/>
            <person name="Stajich J.E."/>
            <person name="Bonito G."/>
        </authorList>
    </citation>
    <scope>NUCLEOTIDE SEQUENCE</scope>
    <source>
        <strain evidence="4">NVP1</strain>
    </source>
</reference>
<organism evidence="4 5">
    <name type="scientific">Podila minutissima</name>
    <dbReference type="NCBI Taxonomy" id="64525"/>
    <lineage>
        <taxon>Eukaryota</taxon>
        <taxon>Fungi</taxon>
        <taxon>Fungi incertae sedis</taxon>
        <taxon>Mucoromycota</taxon>
        <taxon>Mortierellomycotina</taxon>
        <taxon>Mortierellomycetes</taxon>
        <taxon>Mortierellales</taxon>
        <taxon>Mortierellaceae</taxon>
        <taxon>Podila</taxon>
    </lineage>
</organism>
<keyword evidence="2" id="KW-0433">Leucine-rich repeat</keyword>
<comment type="caution">
    <text evidence="4">The sequence shown here is derived from an EMBL/GenBank/DDBJ whole genome shotgun (WGS) entry which is preliminary data.</text>
</comment>
<dbReference type="GO" id="GO:0048471">
    <property type="term" value="C:perinuclear region of cytoplasm"/>
    <property type="evidence" value="ECO:0007669"/>
    <property type="project" value="TreeGrafter"/>
</dbReference>
<keyword evidence="3" id="KW-0677">Repeat</keyword>